<comment type="caution">
    <text evidence="2">The sequence shown here is derived from an EMBL/GenBank/DDBJ whole genome shotgun (WGS) entry which is preliminary data.</text>
</comment>
<feature type="compositionally biased region" description="Basic and acidic residues" evidence="1">
    <location>
        <begin position="157"/>
        <end position="169"/>
    </location>
</feature>
<feature type="compositionally biased region" description="Basic and acidic residues" evidence="1">
    <location>
        <begin position="134"/>
        <end position="148"/>
    </location>
</feature>
<accession>A0A644X4Y6</accession>
<proteinExistence type="predicted"/>
<evidence type="ECO:0000256" key="1">
    <source>
        <dbReference type="SAM" id="MobiDB-lite"/>
    </source>
</evidence>
<dbReference type="AlphaFoldDB" id="A0A644X4Y6"/>
<protein>
    <submittedName>
        <fullName evidence="2">Uncharacterized protein</fullName>
    </submittedName>
</protein>
<evidence type="ECO:0000313" key="2">
    <source>
        <dbReference type="EMBL" id="MPM09363.1"/>
    </source>
</evidence>
<gene>
    <name evidence="2" type="ORF">SDC9_55680</name>
</gene>
<feature type="region of interest" description="Disordered" evidence="1">
    <location>
        <begin position="134"/>
        <end position="169"/>
    </location>
</feature>
<reference evidence="2" key="1">
    <citation type="submission" date="2019-08" db="EMBL/GenBank/DDBJ databases">
        <authorList>
            <person name="Kucharzyk K."/>
            <person name="Murdoch R.W."/>
            <person name="Higgins S."/>
            <person name="Loffler F."/>
        </authorList>
    </citation>
    <scope>NUCLEOTIDE SEQUENCE</scope>
</reference>
<name>A0A644X4Y6_9ZZZZ</name>
<dbReference type="EMBL" id="VSSQ01001560">
    <property type="protein sequence ID" value="MPM09363.1"/>
    <property type="molecule type" value="Genomic_DNA"/>
</dbReference>
<organism evidence="2">
    <name type="scientific">bioreactor metagenome</name>
    <dbReference type="NCBI Taxonomy" id="1076179"/>
    <lineage>
        <taxon>unclassified sequences</taxon>
        <taxon>metagenomes</taxon>
        <taxon>ecological metagenomes</taxon>
    </lineage>
</organism>
<sequence length="181" mass="20138">MTRNCQRGGRPFGNPLFTLHKRVIEFAVVDEHAHGDGGEQNHHRNGERDNIPALERLCRIPSPFFLLAEAAQVHGVGNGLDALQRGKDQRNGDVEDVLDALSELFLFGQIQPAALLGGGDILIVPNQIRKIPQRERKSERRLVADSRSADAGGELAGVRREEKDDAERHDGSVFERLRRLV</sequence>